<dbReference type="PROSITE" id="PS00101">
    <property type="entry name" value="HEXAPEP_TRANSFERASES"/>
    <property type="match status" value="1"/>
</dbReference>
<keyword evidence="2" id="KW-0677">Repeat</keyword>
<dbReference type="PANTHER" id="PTHR23416:SF78">
    <property type="entry name" value="LIPOPOLYSACCHARIDE BIOSYNTHESIS O-ACETYL TRANSFERASE WBBJ-RELATED"/>
    <property type="match status" value="1"/>
</dbReference>
<dbReference type="InterPro" id="IPR011004">
    <property type="entry name" value="Trimer_LpxA-like_sf"/>
</dbReference>
<accession>A0A2T0BJN0</accession>
<name>A0A2T0BJN0_9CLOT</name>
<dbReference type="Proteomes" id="UP000239471">
    <property type="component" value="Unassembled WGS sequence"/>
</dbReference>
<dbReference type="AlphaFoldDB" id="A0A2T0BJN0"/>
<keyword evidence="3" id="KW-0012">Acyltransferase</keyword>
<dbReference type="EMBL" id="PVXQ01000003">
    <property type="protein sequence ID" value="PRR84081.1"/>
    <property type="molecule type" value="Genomic_DNA"/>
</dbReference>
<sequence length="208" mass="23285">MISGDMFMKNQYSFLEFVSTIFSLLCTKLFYRPARLIRRPIYIRGKSSLQIREGLTTGYACRFDLKGHNLKTLIIGQYCKMGDNVHIVALEKVTIGNNCLLASKIFISDTNHGDYSMQGQDSAPSIAPKDRPLYTKSVSIGNNVWIGENVCILPGVRIGNGSIIGANSFVNKDIPDKCIAVGSPARVIKRYNLVSERWEKINHENFSD</sequence>
<comment type="caution">
    <text evidence="3">The sequence shown here is derived from an EMBL/GenBank/DDBJ whole genome shotgun (WGS) entry which is preliminary data.</text>
</comment>
<dbReference type="SUPFAM" id="SSF51161">
    <property type="entry name" value="Trimeric LpxA-like enzymes"/>
    <property type="match status" value="1"/>
</dbReference>
<dbReference type="InterPro" id="IPR018357">
    <property type="entry name" value="Hexapep_transf_CS"/>
</dbReference>
<dbReference type="CDD" id="cd04647">
    <property type="entry name" value="LbH_MAT_like"/>
    <property type="match status" value="1"/>
</dbReference>
<protein>
    <submittedName>
        <fullName evidence="3">Galactoside O-acetyltransferase</fullName>
        <ecNumber evidence="3">2.3.1.18</ecNumber>
    </submittedName>
</protein>
<keyword evidence="4" id="KW-1185">Reference proteome</keyword>
<evidence type="ECO:0000256" key="1">
    <source>
        <dbReference type="ARBA" id="ARBA00022679"/>
    </source>
</evidence>
<evidence type="ECO:0000313" key="3">
    <source>
        <dbReference type="EMBL" id="PRR84081.1"/>
    </source>
</evidence>
<dbReference type="InterPro" id="IPR051159">
    <property type="entry name" value="Hexapeptide_acetyltransf"/>
</dbReference>
<dbReference type="Pfam" id="PF00132">
    <property type="entry name" value="Hexapep"/>
    <property type="match status" value="1"/>
</dbReference>
<organism evidence="3 4">
    <name type="scientific">Clostridium vincentii</name>
    <dbReference type="NCBI Taxonomy" id="52704"/>
    <lineage>
        <taxon>Bacteria</taxon>
        <taxon>Bacillati</taxon>
        <taxon>Bacillota</taxon>
        <taxon>Clostridia</taxon>
        <taxon>Eubacteriales</taxon>
        <taxon>Clostridiaceae</taxon>
        <taxon>Clostridium</taxon>
    </lineage>
</organism>
<dbReference type="Gene3D" id="2.160.10.10">
    <property type="entry name" value="Hexapeptide repeat proteins"/>
    <property type="match status" value="1"/>
</dbReference>
<evidence type="ECO:0000313" key="4">
    <source>
        <dbReference type="Proteomes" id="UP000239471"/>
    </source>
</evidence>
<dbReference type="GO" id="GO:0008870">
    <property type="term" value="F:galactoside O-acetyltransferase activity"/>
    <property type="evidence" value="ECO:0007669"/>
    <property type="project" value="UniProtKB-EC"/>
</dbReference>
<dbReference type="PANTHER" id="PTHR23416">
    <property type="entry name" value="SIALIC ACID SYNTHASE-RELATED"/>
    <property type="match status" value="1"/>
</dbReference>
<gene>
    <name evidence="3" type="primary">lacA_1</name>
    <name evidence="3" type="ORF">CLVI_03790</name>
</gene>
<keyword evidence="1 3" id="KW-0808">Transferase</keyword>
<proteinExistence type="predicted"/>
<dbReference type="EC" id="2.3.1.18" evidence="3"/>
<evidence type="ECO:0000256" key="2">
    <source>
        <dbReference type="ARBA" id="ARBA00022737"/>
    </source>
</evidence>
<reference evidence="3 4" key="1">
    <citation type="submission" date="2018-03" db="EMBL/GenBank/DDBJ databases">
        <title>Genome sequence of Clostridium vincentii DSM 10228.</title>
        <authorList>
            <person name="Poehlein A."/>
            <person name="Daniel R."/>
        </authorList>
    </citation>
    <scope>NUCLEOTIDE SEQUENCE [LARGE SCALE GENOMIC DNA]</scope>
    <source>
        <strain evidence="3 4">DSM 10228</strain>
    </source>
</reference>
<dbReference type="InterPro" id="IPR001451">
    <property type="entry name" value="Hexapep"/>
</dbReference>